<protein>
    <submittedName>
        <fullName evidence="1">Double-stranded RNA-binding protein 4</fullName>
    </submittedName>
</protein>
<gene>
    <name evidence="1" type="ORF">STAS_23287</name>
</gene>
<reference evidence="2" key="1">
    <citation type="journal article" date="2019" name="Curr. Biol.">
        <title>Genome Sequence of Striga asiatica Provides Insight into the Evolution of Plant Parasitism.</title>
        <authorList>
            <person name="Yoshida S."/>
            <person name="Kim S."/>
            <person name="Wafula E.K."/>
            <person name="Tanskanen J."/>
            <person name="Kim Y.M."/>
            <person name="Honaas L."/>
            <person name="Yang Z."/>
            <person name="Spallek T."/>
            <person name="Conn C.E."/>
            <person name="Ichihashi Y."/>
            <person name="Cheong K."/>
            <person name="Cui S."/>
            <person name="Der J.P."/>
            <person name="Gundlach H."/>
            <person name="Jiao Y."/>
            <person name="Hori C."/>
            <person name="Ishida J.K."/>
            <person name="Kasahara H."/>
            <person name="Kiba T."/>
            <person name="Kim M.S."/>
            <person name="Koo N."/>
            <person name="Laohavisit A."/>
            <person name="Lee Y.H."/>
            <person name="Lumba S."/>
            <person name="McCourt P."/>
            <person name="Mortimer J.C."/>
            <person name="Mutuku J.M."/>
            <person name="Nomura T."/>
            <person name="Sasaki-Sekimoto Y."/>
            <person name="Seto Y."/>
            <person name="Wang Y."/>
            <person name="Wakatake T."/>
            <person name="Sakakibara H."/>
            <person name="Demura T."/>
            <person name="Yamaguchi S."/>
            <person name="Yoneyama K."/>
            <person name="Manabe R.I."/>
            <person name="Nelson D.C."/>
            <person name="Schulman A.H."/>
            <person name="Timko M.P."/>
            <person name="dePamphilis C.W."/>
            <person name="Choi D."/>
            <person name="Shirasu K."/>
        </authorList>
    </citation>
    <scope>NUCLEOTIDE SEQUENCE [LARGE SCALE GENOMIC DNA]</scope>
    <source>
        <strain evidence="2">cv. UVA1</strain>
    </source>
</reference>
<dbReference type="Proteomes" id="UP000325081">
    <property type="component" value="Unassembled WGS sequence"/>
</dbReference>
<dbReference type="OrthoDB" id="1678841at2759"/>
<dbReference type="EMBL" id="BKCP01007515">
    <property type="protein sequence ID" value="GER46260.1"/>
    <property type="molecule type" value="Genomic_DNA"/>
</dbReference>
<name>A0A5A7QMB4_STRAF</name>
<keyword evidence="2" id="KW-1185">Reference proteome</keyword>
<evidence type="ECO:0000313" key="1">
    <source>
        <dbReference type="EMBL" id="GER46260.1"/>
    </source>
</evidence>
<sequence>MRHRLWSGRVTPRVDQVFFMSSKSSSTSSRTRVSSLRSNMAERRPFGGLDDGTEVWGEGVGRVERGGGIEEKACFQNLQLPSLPEVVLVWVAELRGLEVAEELQGVRMRVFRSLLSLSSVTLICCLMISADVIGRLSRGPNLGLDLGLDPDPPGDNGFDPHELARLEDGDRRIIFSPNALFTRLVTAIPTPGAFTVPGPVASPSE</sequence>
<dbReference type="AlphaFoldDB" id="A0A5A7QMB4"/>
<organism evidence="1 2">
    <name type="scientific">Striga asiatica</name>
    <name type="common">Asiatic witchweed</name>
    <name type="synonym">Buchnera asiatica</name>
    <dbReference type="NCBI Taxonomy" id="4170"/>
    <lineage>
        <taxon>Eukaryota</taxon>
        <taxon>Viridiplantae</taxon>
        <taxon>Streptophyta</taxon>
        <taxon>Embryophyta</taxon>
        <taxon>Tracheophyta</taxon>
        <taxon>Spermatophyta</taxon>
        <taxon>Magnoliopsida</taxon>
        <taxon>eudicotyledons</taxon>
        <taxon>Gunneridae</taxon>
        <taxon>Pentapetalae</taxon>
        <taxon>asterids</taxon>
        <taxon>lamiids</taxon>
        <taxon>Lamiales</taxon>
        <taxon>Orobanchaceae</taxon>
        <taxon>Buchnereae</taxon>
        <taxon>Striga</taxon>
    </lineage>
</organism>
<comment type="caution">
    <text evidence="1">The sequence shown here is derived from an EMBL/GenBank/DDBJ whole genome shotgun (WGS) entry which is preliminary data.</text>
</comment>
<evidence type="ECO:0000313" key="2">
    <source>
        <dbReference type="Proteomes" id="UP000325081"/>
    </source>
</evidence>
<proteinExistence type="predicted"/>
<accession>A0A5A7QMB4</accession>